<dbReference type="InterPro" id="IPR007314">
    <property type="entry name" value="Cofac_haem-bd_dom"/>
</dbReference>
<evidence type="ECO:0000256" key="5">
    <source>
        <dbReference type="SAM" id="MobiDB-lite"/>
    </source>
</evidence>
<feature type="domain" description="Haem-binding uptake Tiki superfamily ChaN" evidence="7">
    <location>
        <begin position="520"/>
        <end position="734"/>
    </location>
</feature>
<feature type="transmembrane region" description="Helical" evidence="6">
    <location>
        <begin position="188"/>
        <end position="206"/>
    </location>
</feature>
<dbReference type="InterPro" id="IPR000537">
    <property type="entry name" value="UbiA_prenyltransferase"/>
</dbReference>
<feature type="compositionally biased region" description="Pro residues" evidence="5">
    <location>
        <begin position="81"/>
        <end position="91"/>
    </location>
</feature>
<gene>
    <name evidence="8" type="ORF">SCF082_LOCUS42017</name>
</gene>
<feature type="region of interest" description="Disordered" evidence="5">
    <location>
        <begin position="76"/>
        <end position="98"/>
    </location>
</feature>
<evidence type="ECO:0000256" key="1">
    <source>
        <dbReference type="ARBA" id="ARBA00004141"/>
    </source>
</evidence>
<evidence type="ECO:0000256" key="4">
    <source>
        <dbReference type="ARBA" id="ARBA00023136"/>
    </source>
</evidence>
<organism evidence="8 9">
    <name type="scientific">Durusdinium trenchii</name>
    <dbReference type="NCBI Taxonomy" id="1381693"/>
    <lineage>
        <taxon>Eukaryota</taxon>
        <taxon>Sar</taxon>
        <taxon>Alveolata</taxon>
        <taxon>Dinophyceae</taxon>
        <taxon>Suessiales</taxon>
        <taxon>Symbiodiniaceae</taxon>
        <taxon>Durusdinium</taxon>
    </lineage>
</organism>
<keyword evidence="2 6" id="KW-0812">Transmembrane</keyword>
<dbReference type="SUPFAM" id="SSF159501">
    <property type="entry name" value="EreA/ChaN-like"/>
    <property type="match status" value="1"/>
</dbReference>
<evidence type="ECO:0000256" key="3">
    <source>
        <dbReference type="ARBA" id="ARBA00022989"/>
    </source>
</evidence>
<accession>A0ABP0QPV9</accession>
<evidence type="ECO:0000313" key="8">
    <source>
        <dbReference type="EMBL" id="CAK9089006.1"/>
    </source>
</evidence>
<comment type="subcellular location">
    <subcellularLocation>
        <location evidence="1">Membrane</location>
        <topology evidence="1">Multi-pass membrane protein</topology>
    </subcellularLocation>
</comment>
<evidence type="ECO:0000256" key="6">
    <source>
        <dbReference type="SAM" id="Phobius"/>
    </source>
</evidence>
<feature type="transmembrane region" description="Helical" evidence="6">
    <location>
        <begin position="241"/>
        <end position="259"/>
    </location>
</feature>
<feature type="transmembrane region" description="Helical" evidence="6">
    <location>
        <begin position="265"/>
        <end position="285"/>
    </location>
</feature>
<dbReference type="Gene3D" id="3.40.50.11550">
    <property type="match status" value="1"/>
</dbReference>
<feature type="transmembrane region" description="Helical" evidence="6">
    <location>
        <begin position="317"/>
        <end position="336"/>
    </location>
</feature>
<proteinExistence type="predicted"/>
<dbReference type="EMBL" id="CAXAMM010039795">
    <property type="protein sequence ID" value="CAK9089006.1"/>
    <property type="molecule type" value="Genomic_DNA"/>
</dbReference>
<keyword evidence="4 6" id="KW-0472">Membrane</keyword>
<evidence type="ECO:0000256" key="2">
    <source>
        <dbReference type="ARBA" id="ARBA00022692"/>
    </source>
</evidence>
<name>A0ABP0QPV9_9DINO</name>
<dbReference type="Pfam" id="PF01040">
    <property type="entry name" value="UbiA"/>
    <property type="match status" value="1"/>
</dbReference>
<evidence type="ECO:0000259" key="7">
    <source>
        <dbReference type="Pfam" id="PF04187"/>
    </source>
</evidence>
<reference evidence="8 9" key="1">
    <citation type="submission" date="2024-02" db="EMBL/GenBank/DDBJ databases">
        <authorList>
            <person name="Chen Y."/>
            <person name="Shah S."/>
            <person name="Dougan E. K."/>
            <person name="Thang M."/>
            <person name="Chan C."/>
        </authorList>
    </citation>
    <scope>NUCLEOTIDE SEQUENCE [LARGE SCALE GENOMIC DNA]</scope>
</reference>
<dbReference type="Pfam" id="PF04187">
    <property type="entry name" value="Cofac_haem_bdg"/>
    <property type="match status" value="1"/>
</dbReference>
<dbReference type="CDD" id="cd14727">
    <property type="entry name" value="ChanN-like"/>
    <property type="match status" value="1"/>
</dbReference>
<evidence type="ECO:0000313" key="9">
    <source>
        <dbReference type="Proteomes" id="UP001642464"/>
    </source>
</evidence>
<protein>
    <submittedName>
        <fullName evidence="8">Cofac_haem_bdg domain-containing protein</fullName>
    </submittedName>
</protein>
<feature type="transmembrane region" description="Helical" evidence="6">
    <location>
        <begin position="212"/>
        <end position="229"/>
    </location>
</feature>
<dbReference type="Proteomes" id="UP001642464">
    <property type="component" value="Unassembled WGS sequence"/>
</dbReference>
<keyword evidence="9" id="KW-1185">Reference proteome</keyword>
<keyword evidence="3 6" id="KW-1133">Transmembrane helix</keyword>
<feature type="transmembrane region" description="Helical" evidence="6">
    <location>
        <begin position="115"/>
        <end position="136"/>
    </location>
</feature>
<feature type="transmembrane region" description="Helical" evidence="6">
    <location>
        <begin position="30"/>
        <end position="51"/>
    </location>
</feature>
<comment type="caution">
    <text evidence="8">The sequence shown here is derived from an EMBL/GenBank/DDBJ whole genome shotgun (WGS) entry which is preliminary data.</text>
</comment>
<sequence length="777" mass="84951">MGNFGSCHVGEEHTCTHVRHVRAKRRLKRLAQVLLVLNVAMPSGNTGGAWVPPGAILTETATSSSRARFRLTGRGSWRNAVPPPSAVPAPSQPSEGPLALGRKAWSSTADGFLELLVYTTLWMSFSLASLVPFVQLQCGFNVDQRPFWAAASESVAVYTLDHLHDISKATKSTGEHKMSSAGCFPHRVLLLRVLLAVSILALAGSLIAARSWMVSLTFLGHVLLCAAYAKLKPRMPYCKAFYVSTCVVFMAVAAPSAYAPALLGSLSGASLGQMLLLIFSVALTVEQLQDLRDVDEDLEAQVVTLASGFGPRRARQLLLVFQAAALFLHLWLMQWARLPLRPHFLAVHVACSLCSMGFSRQTPRSLFQVLLEPLYALPLLATAYLDRQRTSQAGAAGARAQKPCLPVMRCSASPAARPVLPPSAPRAADAAKTSLRWSEALPGRRLARADRETGRLLGGAGIASAEAEVDDSDYSAKAKRLLEDPEVKFIRDLQAKLELVDGRSGRRVALPKLLKPGGALHDADLLCIGEIHDSPGDHAVQRLLLDALTYALFLELRSSEGVAAAAPRGRTPQNLSPQRVAVGVEYFSRQQQPTLDTLIFDKSKDALGSSPSKFREACDWDRVWSYDWELYAPLFRFCQLNLNRIVGLNLPLEAVLVVSRGGLEAAPEWLREQLPPLDLTQEKHRRRFEDMLRMPLEDAVGRMSLPLSNWSPKQELNKMYQAQVLWDEYMANTAPHREAGAPLGWVNTVPTEPERTGALGPGGIFLDLNQVVYCPGP</sequence>